<keyword evidence="2" id="KW-0233">DNA recombination</keyword>
<evidence type="ECO:0000256" key="1">
    <source>
        <dbReference type="ARBA" id="ARBA00023125"/>
    </source>
</evidence>
<feature type="region of interest" description="Disordered" evidence="3">
    <location>
        <begin position="12"/>
        <end position="31"/>
    </location>
</feature>
<accession>A0A4P7U9E2</accession>
<dbReference type="InterPro" id="IPR036162">
    <property type="entry name" value="Resolvase-like_N_sf"/>
</dbReference>
<dbReference type="Gene3D" id="3.90.1750.20">
    <property type="entry name" value="Putative Large Serine Recombinase, Chain B, Domain 2"/>
    <property type="match status" value="1"/>
</dbReference>
<dbReference type="SMART" id="SM00857">
    <property type="entry name" value="Resolvase"/>
    <property type="match status" value="1"/>
</dbReference>
<dbReference type="InterPro" id="IPR006119">
    <property type="entry name" value="Resolv_N"/>
</dbReference>
<dbReference type="AlphaFoldDB" id="A0A4P7U9E2"/>
<dbReference type="EMBL" id="CP038462">
    <property type="protein sequence ID" value="QCC76702.1"/>
    <property type="molecule type" value="Genomic_DNA"/>
</dbReference>
<sequence>MTDRQMRAVLYARKSNKQDRTEEQSASVGDQLTRGRAYATERGWQVVGEFTDDGRSGLLDRTKRPGLDSALSLIEAGDADVIVTLWTSRLSREERQRAEILDLLDFLKVEWHAVADGGRIDRSTYAGYVTYGIHTLFDVAYSKRVGENWRNAHQKRIDAGLPKSRSPRFGYRWDGDERAFVVHDAEADAVRELYRRYTRGDGFTQLVKWLNDAGWRVAGTENPWSVRTLNRFMDNGFAAGFISREDDLRDLRGAHDPIISETAWLAYRAERERRAEFGKKASGAGERWWLAGVVKCGRCGGPTYVDSFKRPDGKSSVMCSNRRSNPDSCAGVTILRAYVEDAVGLWLGGHLDQLDALSKGERRATADTAADVFGAAVAGRDKIIDGLADLEESRLLQDIEPAVYRRTKDRLTARLRDAERAVKEAAASLEAPEADTTLLRGCATDGKWNADGRAALRGVLARVEVGKDALTILPVIGEPVTLARSAMHGRCKIDGCGKRERTKGLCTSHSMRARNLGILDELARRVAESVEAPGPTITVEQVDALFASAHEAASA</sequence>
<dbReference type="InterPro" id="IPR011109">
    <property type="entry name" value="DNA_bind_recombinase_dom"/>
</dbReference>
<dbReference type="PANTHER" id="PTHR30461:SF2">
    <property type="entry name" value="SERINE RECOMBINASE PINE-RELATED"/>
    <property type="match status" value="1"/>
</dbReference>
<name>A0A4P7U9E2_9ACTN</name>
<evidence type="ECO:0000256" key="3">
    <source>
        <dbReference type="SAM" id="MobiDB-lite"/>
    </source>
</evidence>
<dbReference type="InterPro" id="IPR038109">
    <property type="entry name" value="DNA_bind_recomb_sf"/>
</dbReference>
<keyword evidence="1" id="KW-0238">DNA-binding</keyword>
<protein>
    <submittedName>
        <fullName evidence="5">Recombinase family protein</fullName>
    </submittedName>
</protein>
<dbReference type="KEGG" id="ndp:E2C04_04760"/>
<organism evidence="5 6">
    <name type="scientific">Nocardioides daphniae</name>
    <dbReference type="NCBI Taxonomy" id="402297"/>
    <lineage>
        <taxon>Bacteria</taxon>
        <taxon>Bacillati</taxon>
        <taxon>Actinomycetota</taxon>
        <taxon>Actinomycetes</taxon>
        <taxon>Propionibacteriales</taxon>
        <taxon>Nocardioidaceae</taxon>
        <taxon>Nocardioides</taxon>
    </lineage>
</organism>
<dbReference type="Pfam" id="PF13408">
    <property type="entry name" value="Zn_ribbon_recom"/>
    <property type="match status" value="1"/>
</dbReference>
<evidence type="ECO:0000313" key="5">
    <source>
        <dbReference type="EMBL" id="QCC76702.1"/>
    </source>
</evidence>
<feature type="domain" description="Recombinase" evidence="4">
    <location>
        <begin position="168"/>
        <end position="277"/>
    </location>
</feature>
<evidence type="ECO:0000256" key="2">
    <source>
        <dbReference type="ARBA" id="ARBA00023172"/>
    </source>
</evidence>
<dbReference type="SUPFAM" id="SSF53041">
    <property type="entry name" value="Resolvase-like"/>
    <property type="match status" value="1"/>
</dbReference>
<dbReference type="RefSeq" id="WP_135831750.1">
    <property type="nucleotide sequence ID" value="NZ_BMCK01000002.1"/>
</dbReference>
<evidence type="ECO:0000259" key="4">
    <source>
        <dbReference type="PROSITE" id="PS51737"/>
    </source>
</evidence>
<dbReference type="CDD" id="cd00338">
    <property type="entry name" value="Ser_Recombinase"/>
    <property type="match status" value="1"/>
</dbReference>
<dbReference type="Gene3D" id="3.40.50.1390">
    <property type="entry name" value="Resolvase, N-terminal catalytic domain"/>
    <property type="match status" value="1"/>
</dbReference>
<dbReference type="InterPro" id="IPR050639">
    <property type="entry name" value="SSR_resolvase"/>
</dbReference>
<gene>
    <name evidence="5" type="ORF">E2C04_04760</name>
</gene>
<evidence type="ECO:0000313" key="6">
    <source>
        <dbReference type="Proteomes" id="UP000297025"/>
    </source>
</evidence>
<dbReference type="InterPro" id="IPR025827">
    <property type="entry name" value="Zn_ribbon_recom_dom"/>
</dbReference>
<dbReference type="PANTHER" id="PTHR30461">
    <property type="entry name" value="DNA-INVERTASE FROM LAMBDOID PROPHAGE"/>
    <property type="match status" value="1"/>
</dbReference>
<proteinExistence type="predicted"/>
<dbReference type="Proteomes" id="UP000297025">
    <property type="component" value="Chromosome"/>
</dbReference>
<dbReference type="PROSITE" id="PS51737">
    <property type="entry name" value="RECOMBINASE_DNA_BIND"/>
    <property type="match status" value="1"/>
</dbReference>
<dbReference type="Pfam" id="PF00239">
    <property type="entry name" value="Resolvase"/>
    <property type="match status" value="1"/>
</dbReference>
<dbReference type="GO" id="GO:0000150">
    <property type="term" value="F:DNA strand exchange activity"/>
    <property type="evidence" value="ECO:0007669"/>
    <property type="project" value="InterPro"/>
</dbReference>
<dbReference type="Pfam" id="PF07508">
    <property type="entry name" value="Recombinase"/>
    <property type="match status" value="1"/>
</dbReference>
<reference evidence="5 6" key="1">
    <citation type="journal article" date="2008" name="Int. J. Syst. Evol. Microbiol.">
        <title>Nocardioides daphniae sp. nov., isolated from Daphnia cucullata (Crustacea: Cladocera).</title>
        <authorList>
            <person name="Toth E.M."/>
            <person name="Keki Z."/>
            <person name="Homonnay Z.G."/>
            <person name="Borsodi A.K."/>
            <person name="Marialigeti K."/>
            <person name="Schumann P."/>
        </authorList>
    </citation>
    <scope>NUCLEOTIDE SEQUENCE [LARGE SCALE GENOMIC DNA]</scope>
    <source>
        <strain evidence="5 6">JCM 16608</strain>
    </source>
</reference>
<dbReference type="GO" id="GO:0003677">
    <property type="term" value="F:DNA binding"/>
    <property type="evidence" value="ECO:0007669"/>
    <property type="project" value="UniProtKB-KW"/>
</dbReference>